<evidence type="ECO:0000313" key="2">
    <source>
        <dbReference type="Proteomes" id="UP000044602"/>
    </source>
</evidence>
<dbReference type="Proteomes" id="UP000044602">
    <property type="component" value="Unassembled WGS sequence"/>
</dbReference>
<name>A0A0G4KE35_VERLO</name>
<reference evidence="2" key="1">
    <citation type="submission" date="2015-05" db="EMBL/GenBank/DDBJ databases">
        <authorList>
            <person name="Fogelqvist Johan"/>
        </authorList>
    </citation>
    <scope>NUCLEOTIDE SEQUENCE [LARGE SCALE GENOMIC DNA]</scope>
</reference>
<evidence type="ECO:0000313" key="1">
    <source>
        <dbReference type="EMBL" id="CRJ84801.1"/>
    </source>
</evidence>
<sequence length="277" mass="30027">MDGLVSFFQANAAQYIIPRTQLRSSLQRWPSPALVRPLTNDASCPFAALVPPARRSARFLHGLSSTASETQKTRGGTRKMTIKIKSDLADVISDGEHVALPSKCNTRHSSERGVFCRPIPVHGAARQVRKLEGILLVLAAKGEQLSVRREREDRDGCDELLEATCGFRVRLDRVDARLVCREELGTVVDVRDTAVRADSDPPVVAKGGRTLVAAERDDNAADAALVVPDAEELSLFHAVLANLAASSQNREAVARAPPRKVRDTVTAVEARCGDPLP</sequence>
<dbReference type="EMBL" id="CVQH01000336">
    <property type="protein sequence ID" value="CRJ84801.1"/>
    <property type="molecule type" value="Genomic_DNA"/>
</dbReference>
<accession>A0A0G4KE35</accession>
<dbReference type="AlphaFoldDB" id="A0A0G4KE35"/>
<gene>
    <name evidence="1" type="ORF">BN1708_009149</name>
</gene>
<keyword evidence="2" id="KW-1185">Reference proteome</keyword>
<proteinExistence type="predicted"/>
<protein>
    <submittedName>
        <fullName evidence="1">Uncharacterized protein</fullName>
    </submittedName>
</protein>
<organism evidence="1 2">
    <name type="scientific">Verticillium longisporum</name>
    <name type="common">Verticillium dahliae var. longisporum</name>
    <dbReference type="NCBI Taxonomy" id="100787"/>
    <lineage>
        <taxon>Eukaryota</taxon>
        <taxon>Fungi</taxon>
        <taxon>Dikarya</taxon>
        <taxon>Ascomycota</taxon>
        <taxon>Pezizomycotina</taxon>
        <taxon>Sordariomycetes</taxon>
        <taxon>Hypocreomycetidae</taxon>
        <taxon>Glomerellales</taxon>
        <taxon>Plectosphaerellaceae</taxon>
        <taxon>Verticillium</taxon>
    </lineage>
</organism>